<feature type="region of interest" description="Disordered" evidence="6">
    <location>
        <begin position="1015"/>
        <end position="1034"/>
    </location>
</feature>
<keyword evidence="4" id="KW-0949">S-adenosyl-L-methionine</keyword>
<dbReference type="InterPro" id="IPR047762">
    <property type="entry name" value="EHMT_CRR"/>
</dbReference>
<dbReference type="SMART" id="SM00317">
    <property type="entry name" value="SET"/>
    <property type="match status" value="1"/>
</dbReference>
<feature type="compositionally biased region" description="Low complexity" evidence="6">
    <location>
        <begin position="1015"/>
        <end position="1024"/>
    </location>
</feature>
<dbReference type="GO" id="GO:0002039">
    <property type="term" value="F:p53 binding"/>
    <property type="evidence" value="ECO:0007669"/>
    <property type="project" value="InterPro"/>
</dbReference>
<evidence type="ECO:0000256" key="1">
    <source>
        <dbReference type="ARBA" id="ARBA00004286"/>
    </source>
</evidence>
<feature type="domain" description="SET" evidence="7">
    <location>
        <begin position="1677"/>
        <end position="1794"/>
    </location>
</feature>
<evidence type="ECO:0000256" key="6">
    <source>
        <dbReference type="SAM" id="MobiDB-lite"/>
    </source>
</evidence>
<evidence type="ECO:0000259" key="7">
    <source>
        <dbReference type="PROSITE" id="PS50280"/>
    </source>
</evidence>
<dbReference type="GO" id="GO:0008270">
    <property type="term" value="F:zinc ion binding"/>
    <property type="evidence" value="ECO:0007669"/>
    <property type="project" value="InterPro"/>
</dbReference>
<keyword evidence="10" id="KW-1185">Reference proteome</keyword>
<dbReference type="GO" id="GO:0005634">
    <property type="term" value="C:nucleus"/>
    <property type="evidence" value="ECO:0007669"/>
    <property type="project" value="InterPro"/>
</dbReference>
<dbReference type="InterPro" id="IPR046341">
    <property type="entry name" value="SET_dom_sf"/>
</dbReference>
<dbReference type="SMART" id="SM00468">
    <property type="entry name" value="PreSET"/>
    <property type="match status" value="1"/>
</dbReference>
<feature type="repeat" description="ANK" evidence="5">
    <location>
        <begin position="1422"/>
        <end position="1454"/>
    </location>
</feature>
<feature type="region of interest" description="Disordered" evidence="6">
    <location>
        <begin position="387"/>
        <end position="431"/>
    </location>
</feature>
<evidence type="ECO:0000259" key="8">
    <source>
        <dbReference type="PROSITE" id="PS50867"/>
    </source>
</evidence>
<dbReference type="Pfam" id="PF21533">
    <property type="entry name" value="EHMT1-2_CRR"/>
    <property type="match status" value="1"/>
</dbReference>
<dbReference type="SUPFAM" id="SSF82199">
    <property type="entry name" value="SET domain"/>
    <property type="match status" value="1"/>
</dbReference>
<feature type="region of interest" description="Disordered" evidence="6">
    <location>
        <begin position="1207"/>
        <end position="1253"/>
    </location>
</feature>
<dbReference type="PROSITE" id="PS50297">
    <property type="entry name" value="ANK_REP_REGION"/>
    <property type="match status" value="5"/>
</dbReference>
<dbReference type="Pfam" id="PF00856">
    <property type="entry name" value="SET"/>
    <property type="match status" value="1"/>
</dbReference>
<evidence type="ECO:0000256" key="5">
    <source>
        <dbReference type="PROSITE-ProRule" id="PRU00023"/>
    </source>
</evidence>
<dbReference type="GO" id="GO:0000785">
    <property type="term" value="C:chromatin"/>
    <property type="evidence" value="ECO:0007669"/>
    <property type="project" value="TreeGrafter"/>
</dbReference>
<keyword evidence="2" id="KW-0158">Chromosome</keyword>
<keyword evidence="5" id="KW-0040">ANK repeat</keyword>
<feature type="compositionally biased region" description="Acidic residues" evidence="6">
    <location>
        <begin position="232"/>
        <end position="266"/>
    </location>
</feature>
<dbReference type="GO" id="GO:0046974">
    <property type="term" value="F:histone H3K9 methyltransferase activity"/>
    <property type="evidence" value="ECO:0007669"/>
    <property type="project" value="TreeGrafter"/>
</dbReference>
<evidence type="ECO:0000313" key="10">
    <source>
        <dbReference type="Proteomes" id="UP000762676"/>
    </source>
</evidence>
<dbReference type="Pfam" id="PF13857">
    <property type="entry name" value="Ank_5"/>
    <property type="match status" value="1"/>
</dbReference>
<feature type="compositionally biased region" description="Polar residues" evidence="6">
    <location>
        <begin position="64"/>
        <end position="76"/>
    </location>
</feature>
<keyword evidence="3" id="KW-0808">Transferase</keyword>
<feature type="region of interest" description="Disordered" evidence="6">
    <location>
        <begin position="62"/>
        <end position="355"/>
    </location>
</feature>
<comment type="subcellular location">
    <subcellularLocation>
        <location evidence="1">Chromosome</location>
    </subcellularLocation>
</comment>
<feature type="compositionally biased region" description="Polar residues" evidence="6">
    <location>
        <begin position="277"/>
        <end position="322"/>
    </location>
</feature>
<dbReference type="PROSITE" id="PS50280">
    <property type="entry name" value="SET"/>
    <property type="match status" value="1"/>
</dbReference>
<evidence type="ECO:0000256" key="3">
    <source>
        <dbReference type="ARBA" id="ARBA00022603"/>
    </source>
</evidence>
<feature type="compositionally biased region" description="Basic and acidic residues" evidence="6">
    <location>
        <begin position="205"/>
        <end position="219"/>
    </location>
</feature>
<feature type="repeat" description="ANK" evidence="5">
    <location>
        <begin position="1355"/>
        <end position="1387"/>
    </location>
</feature>
<dbReference type="Gene3D" id="1.25.40.20">
    <property type="entry name" value="Ankyrin repeat-containing domain"/>
    <property type="match status" value="1"/>
</dbReference>
<dbReference type="PROSITE" id="PS50867">
    <property type="entry name" value="PRE_SET"/>
    <property type="match status" value="1"/>
</dbReference>
<dbReference type="PROSITE" id="PS50088">
    <property type="entry name" value="ANK_REPEAT"/>
    <property type="match status" value="6"/>
</dbReference>
<feature type="compositionally biased region" description="Acidic residues" evidence="6">
    <location>
        <begin position="1"/>
        <end position="13"/>
    </location>
</feature>
<dbReference type="InterPro" id="IPR043550">
    <property type="entry name" value="EHMT1/EHMT2"/>
</dbReference>
<feature type="repeat" description="ANK" evidence="5">
    <location>
        <begin position="1322"/>
        <end position="1354"/>
    </location>
</feature>
<feature type="compositionally biased region" description="Low complexity" evidence="6">
    <location>
        <begin position="584"/>
        <end position="602"/>
    </location>
</feature>
<organism evidence="9 10">
    <name type="scientific">Elysia marginata</name>
    <dbReference type="NCBI Taxonomy" id="1093978"/>
    <lineage>
        <taxon>Eukaryota</taxon>
        <taxon>Metazoa</taxon>
        <taxon>Spiralia</taxon>
        <taxon>Lophotrochozoa</taxon>
        <taxon>Mollusca</taxon>
        <taxon>Gastropoda</taxon>
        <taxon>Heterobranchia</taxon>
        <taxon>Euthyneura</taxon>
        <taxon>Panpulmonata</taxon>
        <taxon>Sacoglossa</taxon>
        <taxon>Placobranchoidea</taxon>
        <taxon>Plakobranchidae</taxon>
        <taxon>Elysia</taxon>
    </lineage>
</organism>
<feature type="compositionally biased region" description="Basic residues" evidence="6">
    <location>
        <begin position="335"/>
        <end position="347"/>
    </location>
</feature>
<dbReference type="PANTHER" id="PTHR46307:SF4">
    <property type="entry name" value="G9A, ISOFORM B"/>
    <property type="match status" value="1"/>
</dbReference>
<protein>
    <submittedName>
        <fullName evidence="9">Histone-lysine N-methyltransferase EHMT2</fullName>
    </submittedName>
</protein>
<dbReference type="PRINTS" id="PR01415">
    <property type="entry name" value="ANKYRIN"/>
</dbReference>
<dbReference type="SMART" id="SM00248">
    <property type="entry name" value="ANK"/>
    <property type="match status" value="6"/>
</dbReference>
<evidence type="ECO:0000313" key="9">
    <source>
        <dbReference type="EMBL" id="GFS21842.1"/>
    </source>
</evidence>
<feature type="domain" description="Pre-SET" evidence="8">
    <location>
        <begin position="1611"/>
        <end position="1674"/>
    </location>
</feature>
<name>A0AAV4JGE1_9GAST</name>
<feature type="region of interest" description="Disordered" evidence="6">
    <location>
        <begin position="457"/>
        <end position="494"/>
    </location>
</feature>
<feature type="repeat" description="ANK" evidence="5">
    <location>
        <begin position="1488"/>
        <end position="1520"/>
    </location>
</feature>
<dbReference type="InterPro" id="IPR007728">
    <property type="entry name" value="Pre-SET_dom"/>
</dbReference>
<gene>
    <name evidence="9" type="ORF">ElyMa_001602900</name>
</gene>
<feature type="region of interest" description="Disordered" evidence="6">
    <location>
        <begin position="643"/>
        <end position="685"/>
    </location>
</feature>
<dbReference type="CDD" id="cd20905">
    <property type="entry name" value="EHMT_ZBD"/>
    <property type="match status" value="1"/>
</dbReference>
<evidence type="ECO:0000256" key="2">
    <source>
        <dbReference type="ARBA" id="ARBA00022454"/>
    </source>
</evidence>
<dbReference type="FunFam" id="2.170.270.10:FF:000005">
    <property type="entry name" value="Euchromatic histone-lysine N-methyltransferase 2"/>
    <property type="match status" value="1"/>
</dbReference>
<keyword evidence="3" id="KW-0489">Methyltransferase</keyword>
<dbReference type="Pfam" id="PF12796">
    <property type="entry name" value="Ank_2"/>
    <property type="match status" value="1"/>
</dbReference>
<dbReference type="InterPro" id="IPR002110">
    <property type="entry name" value="Ankyrin_rpt"/>
</dbReference>
<feature type="repeat" description="ANK" evidence="5">
    <location>
        <begin position="1388"/>
        <end position="1421"/>
    </location>
</feature>
<dbReference type="Proteomes" id="UP000762676">
    <property type="component" value="Unassembled WGS sequence"/>
</dbReference>
<feature type="region of interest" description="Disordered" evidence="6">
    <location>
        <begin position="561"/>
        <end position="607"/>
    </location>
</feature>
<dbReference type="Pfam" id="PF13637">
    <property type="entry name" value="Ank_4"/>
    <property type="match status" value="1"/>
</dbReference>
<feature type="repeat" description="ANK" evidence="5">
    <location>
        <begin position="1455"/>
        <end position="1487"/>
    </location>
</feature>
<feature type="region of interest" description="Disordered" evidence="6">
    <location>
        <begin position="1"/>
        <end position="31"/>
    </location>
</feature>
<accession>A0AAV4JGE1</accession>
<dbReference type="GO" id="GO:0032259">
    <property type="term" value="P:methylation"/>
    <property type="evidence" value="ECO:0007669"/>
    <property type="project" value="UniProtKB-KW"/>
</dbReference>
<feature type="compositionally biased region" description="Polar residues" evidence="6">
    <location>
        <begin position="664"/>
        <end position="680"/>
    </location>
</feature>
<dbReference type="Gene3D" id="2.170.270.10">
    <property type="entry name" value="SET domain"/>
    <property type="match status" value="1"/>
</dbReference>
<dbReference type="EMBL" id="BMAT01003210">
    <property type="protein sequence ID" value="GFS21842.1"/>
    <property type="molecule type" value="Genomic_DNA"/>
</dbReference>
<feature type="compositionally biased region" description="Basic and acidic residues" evidence="6">
    <location>
        <begin position="164"/>
        <end position="179"/>
    </location>
</feature>
<evidence type="ECO:0000256" key="4">
    <source>
        <dbReference type="ARBA" id="ARBA00022691"/>
    </source>
</evidence>
<sequence length="1838" mass="197630">MESDQAECEEEQVSEPAPSVELATKPDKPSVNGLKVLFCKHQEQNGDRGECDSDDTDLFGLGLGSSTLDASCNNEPEASPAKETENINGSVDQASPAAAANSGDNHLSEVGTVGKFDSAVDPVLEENGTSDGLPPKPPLDAASTKVSDSEDHMHISPKLPGEGTKNDSQNKMEEKREAPGAEVSHLSPVSEASGEENMPVEESDSEKLVQDSNDIEVKQKVSTPIPTPVFEDITDDDDSDADTAGDNIELELDDLIEPSEVDAENTSEDKKSKHSSGDSVNEQAAESQDQVLSSENQNSSSTVIGEEVNNTPEETTKSNFTLMKSKETEVAKPKLFPKQKVTARKSGKPVSQFGSAPLKTINLHPIKDITMDVSEVEGALYLSKSSISNAGCPESKETSSTENSVSINDIKPFLGGRKKRRKKSYDLPGCTRKRIKKIRSDAESIGSSADSMSLADSVSLSDGDFQEPDSHKDALGLTNETTGDKPDTSSHPVPKVESALDILTKNSHLSFAKKPRLHSSSSSSFLSTMFPSSRKHLFPPYKVGAAKKSGKIKSVLDMLHRRSQQRAESSSEAVSITSAGTRESTSVSTVSSNDSSSSSTSTGKTVADTRTTTICVTSSESSTTTTIMVSPIKPVVEEEVICLSDSDDSDEKSKKGKRKREVSLNGSMPVSVATLTSPPKGQSLLAAKPRPLASSAPGVSAGSTPAPVVMVVAQHSTAAGMRSLLPQHTLLQASGGVVMQGGKVVKPPAGSNLLPLISTLPIGAKAVNIASLPAGMTALPITSLANVAGSGGQQTVTLFGPISATGAAGAAVPLTGANFVNISGSKHLVYSPAPLQTSPGGKKLAGNKNTTSLLPSLSTLPLSSSSPAKPQILLASPKSSLSSTTKLATGSVKASPSILPATSAPAGNNLESLRALLVGKPVALNSVARPSFSSSVASSTSNSLLSSTPVLFQMVTSSGTSLVPISAQPMTLTSASSPQLKNVQQHHQQSLLKNPPLSSSLLVAANSSTSTISSKSAINGSSSSLAKPHVPNGLSCLTPPKTPDNDTSMEVAAAATLSKHVSHQAETSDVIPLCCCKVNGASFPKLTNGHTYCQALDSVDNKILGCFNKVTNSVLVRPGVKIPFMAMCEAHRRKLKLHQCCPGCGHFCIQGLFLQCRKDGKESVHTFHKQCVFYRGGKHLCPHCGEECSTTQVHLKMEEGLEGGVSEVTMPSRLPSKRDSSFRKMARMGGRSVRKSKSTSGAKEENHLNLPDNTEIDISAIPLGPDQQTLTKLSKCAIDDRPKKYRAMLRDLYTPASEGDVEKVFYLLMDRMDPNQRYEEQEGQTAMHAAATSGSISTVVLLQQFGGEIHAQDKSLRTPMMCAAESGNLEVVKFLNKAGAKVEDRGEDGMTSLHYAAKAGHIDIVQYILSTERLDVNIEDDGGWTPIIWATESQLLDVVKFLIKHGGDPSKKDNEENTGLHWAAFSGSLDISEVFLDLGCELDSPNEHGDRPLHIAARQDHYDIVVLLLARGANVNLKNNKEETPVECCINQSSQVCMALKVNQKLRGFAAHKLIQPERLVERDVSMGREKNPIACVNSEDDEPCPTDFLYVTQNVETSWLNINNVITSLQSCRCKDDCSSMYCVCGRSSIRCWYDKMGRLIEEVNLLEPPLVFECNRACRCLINCNNRVVQNGITCRLQMFRTNGRGWGLRTLMDIPKGTFVCEYVGELISDSEADIREDDSYLFDLDNKDGDTYCIDARKYGNVSRFINHLCEPNLVPVKVFVEHQDLRFPRICLFSSKDIAAYEELGFDYGEKFWMIKWKFFTCACKSSKCKYSSETIHKTLEDYKLRYPDEQVD</sequence>
<dbReference type="Pfam" id="PF05033">
    <property type="entry name" value="Pre-SET"/>
    <property type="match status" value="1"/>
</dbReference>
<comment type="caution">
    <text evidence="9">The sequence shown here is derived from an EMBL/GenBank/DDBJ whole genome shotgun (WGS) entry which is preliminary data.</text>
</comment>
<proteinExistence type="predicted"/>
<dbReference type="PANTHER" id="PTHR46307">
    <property type="entry name" value="G9A, ISOFORM B"/>
    <property type="match status" value="1"/>
</dbReference>
<feature type="compositionally biased region" description="Polar residues" evidence="6">
    <location>
        <begin position="574"/>
        <end position="583"/>
    </location>
</feature>
<dbReference type="SUPFAM" id="SSF48403">
    <property type="entry name" value="Ankyrin repeat"/>
    <property type="match status" value="1"/>
</dbReference>
<dbReference type="InterPro" id="IPR001214">
    <property type="entry name" value="SET_dom"/>
</dbReference>
<dbReference type="CDD" id="cd10543">
    <property type="entry name" value="SET_EHMT"/>
    <property type="match status" value="1"/>
</dbReference>
<dbReference type="GO" id="GO:0000122">
    <property type="term" value="P:negative regulation of transcription by RNA polymerase II"/>
    <property type="evidence" value="ECO:0007669"/>
    <property type="project" value="TreeGrafter"/>
</dbReference>
<dbReference type="InterPro" id="IPR036770">
    <property type="entry name" value="Ankyrin_rpt-contain_sf"/>
</dbReference>
<reference evidence="9 10" key="1">
    <citation type="journal article" date="2021" name="Elife">
        <title>Chloroplast acquisition without the gene transfer in kleptoplastic sea slugs, Plakobranchus ocellatus.</title>
        <authorList>
            <person name="Maeda T."/>
            <person name="Takahashi S."/>
            <person name="Yoshida T."/>
            <person name="Shimamura S."/>
            <person name="Takaki Y."/>
            <person name="Nagai Y."/>
            <person name="Toyoda A."/>
            <person name="Suzuki Y."/>
            <person name="Arimoto A."/>
            <person name="Ishii H."/>
            <person name="Satoh N."/>
            <person name="Nishiyama T."/>
            <person name="Hasebe M."/>
            <person name="Maruyama T."/>
            <person name="Minagawa J."/>
            <person name="Obokata J."/>
            <person name="Shigenobu S."/>
        </authorList>
    </citation>
    <scope>NUCLEOTIDE SEQUENCE [LARGE SCALE GENOMIC DNA]</scope>
</reference>